<evidence type="ECO:0000313" key="4">
    <source>
        <dbReference type="EMBL" id="PHZ86406.1"/>
    </source>
</evidence>
<sequence>MVKFMPRKHTKNQIKSADAVDKKSAELFLSIQEKSATVDEWEAFHDWSKQSEAAAKTVDAYSQLWQDVDYVSRYRMPTPEELAADSYDGSQSIKDHQRAQAAALPSCWQRLRSLLTISPVPVYAGALALLALVVAVPMYNTMVTPLEFTTHTAEHRRIVLDDGSSVFLGAETRILSDYSPHQRHITLSSGEAYFDVAKDPDRPFTVDINGLEVRAIGTAFNIRKSPAFIMVSVVEGTIGLKSDDAPALTESASATLPATLTVGEQISYAKADHKVNYAVADTRDMLSWQSDVLFFRGETLQDVFYRLDRYTDETIILLDKDLGDLQFSGTVHRQNIDSWFDALSLAFPVKVTRVQGKILIARAPI</sequence>
<dbReference type="InterPro" id="IPR012373">
    <property type="entry name" value="Ferrdict_sens_TM"/>
</dbReference>
<dbReference type="InterPro" id="IPR032508">
    <property type="entry name" value="FecR_C"/>
</dbReference>
<dbReference type="Pfam" id="PF16344">
    <property type="entry name" value="FecR_C"/>
    <property type="match status" value="1"/>
</dbReference>
<protein>
    <submittedName>
        <fullName evidence="4">Uncharacterized protein</fullName>
    </submittedName>
</protein>
<dbReference type="EMBL" id="PDEM01000007">
    <property type="protein sequence ID" value="PHZ86406.1"/>
    <property type="molecule type" value="Genomic_DNA"/>
</dbReference>
<evidence type="ECO:0000256" key="1">
    <source>
        <dbReference type="SAM" id="Phobius"/>
    </source>
</evidence>
<dbReference type="OrthoDB" id="9798846at2"/>
<dbReference type="Proteomes" id="UP000229730">
    <property type="component" value="Unassembled WGS sequence"/>
</dbReference>
<keyword evidence="1" id="KW-0812">Transmembrane</keyword>
<gene>
    <name evidence="4" type="ORF">CRD36_00515</name>
</gene>
<dbReference type="InterPro" id="IPR006860">
    <property type="entry name" value="FecR"/>
</dbReference>
<feature type="transmembrane region" description="Helical" evidence="1">
    <location>
        <begin position="120"/>
        <end position="139"/>
    </location>
</feature>
<keyword evidence="1" id="KW-0472">Membrane</keyword>
<dbReference type="Gene3D" id="3.55.50.30">
    <property type="match status" value="1"/>
</dbReference>
<organism evidence="4 5">
    <name type="scientific">Paremcibacter congregatus</name>
    <dbReference type="NCBI Taxonomy" id="2043170"/>
    <lineage>
        <taxon>Bacteria</taxon>
        <taxon>Pseudomonadati</taxon>
        <taxon>Pseudomonadota</taxon>
        <taxon>Alphaproteobacteria</taxon>
        <taxon>Emcibacterales</taxon>
        <taxon>Emcibacteraceae</taxon>
        <taxon>Paremcibacter</taxon>
    </lineage>
</organism>
<accession>A0A2G4YY88</accession>
<dbReference type="AlphaFoldDB" id="A0A2G4YY88"/>
<keyword evidence="5" id="KW-1185">Reference proteome</keyword>
<dbReference type="PANTHER" id="PTHR30273:SF2">
    <property type="entry name" value="PROTEIN FECR"/>
    <property type="match status" value="1"/>
</dbReference>
<dbReference type="InParanoid" id="A0A2G4YY88"/>
<feature type="domain" description="Protein FecR C-terminal" evidence="3">
    <location>
        <begin position="293"/>
        <end position="358"/>
    </location>
</feature>
<dbReference type="RefSeq" id="WP_099470783.1">
    <property type="nucleotide sequence ID" value="NZ_CP041025.1"/>
</dbReference>
<dbReference type="PANTHER" id="PTHR30273">
    <property type="entry name" value="PERIPLASMIC SIGNAL SENSOR AND SIGMA FACTOR ACTIVATOR FECR-RELATED"/>
    <property type="match status" value="1"/>
</dbReference>
<proteinExistence type="predicted"/>
<dbReference type="Pfam" id="PF04773">
    <property type="entry name" value="FecR"/>
    <property type="match status" value="1"/>
</dbReference>
<evidence type="ECO:0000259" key="2">
    <source>
        <dbReference type="Pfam" id="PF04773"/>
    </source>
</evidence>
<dbReference type="GO" id="GO:0016989">
    <property type="term" value="F:sigma factor antagonist activity"/>
    <property type="evidence" value="ECO:0007669"/>
    <property type="project" value="TreeGrafter"/>
</dbReference>
<dbReference type="PIRSF" id="PIRSF018266">
    <property type="entry name" value="FecR"/>
    <property type="match status" value="1"/>
</dbReference>
<evidence type="ECO:0000259" key="3">
    <source>
        <dbReference type="Pfam" id="PF16344"/>
    </source>
</evidence>
<name>A0A2G4YY88_9PROT</name>
<feature type="domain" description="FecR protein" evidence="2">
    <location>
        <begin position="149"/>
        <end position="238"/>
    </location>
</feature>
<evidence type="ECO:0000313" key="5">
    <source>
        <dbReference type="Proteomes" id="UP000229730"/>
    </source>
</evidence>
<keyword evidence="1" id="KW-1133">Transmembrane helix</keyword>
<comment type="caution">
    <text evidence="4">The sequence shown here is derived from an EMBL/GenBank/DDBJ whole genome shotgun (WGS) entry which is preliminary data.</text>
</comment>
<dbReference type="FunCoup" id="A0A2G4YY88">
    <property type="interactions" value="128"/>
</dbReference>
<dbReference type="Gene3D" id="2.60.120.1440">
    <property type="match status" value="1"/>
</dbReference>
<reference evidence="4 5" key="1">
    <citation type="submission" date="2017-10" db="EMBL/GenBank/DDBJ databases">
        <title>Frigbacter circumglobatus gen. nov. sp. nov., isolated from sediment cultured in situ.</title>
        <authorList>
            <person name="Zhao Z."/>
        </authorList>
    </citation>
    <scope>NUCLEOTIDE SEQUENCE [LARGE SCALE GENOMIC DNA]</scope>
    <source>
        <strain evidence="4 5">ZYL</strain>
    </source>
</reference>